<evidence type="ECO:0000256" key="7">
    <source>
        <dbReference type="SAM" id="Phobius"/>
    </source>
</evidence>
<dbReference type="GO" id="GO:0005576">
    <property type="term" value="C:extracellular region"/>
    <property type="evidence" value="ECO:0007669"/>
    <property type="project" value="InterPro"/>
</dbReference>
<dbReference type="InterPro" id="IPR036508">
    <property type="entry name" value="Chitin-bd_dom_sf"/>
</dbReference>
<dbReference type="OrthoDB" id="6410424at2759"/>
<dbReference type="InterPro" id="IPR002557">
    <property type="entry name" value="Chitin-bd_dom"/>
</dbReference>
<evidence type="ECO:0000256" key="1">
    <source>
        <dbReference type="ARBA" id="ARBA00022669"/>
    </source>
</evidence>
<keyword evidence="7" id="KW-0812">Transmembrane</keyword>
<dbReference type="InterPro" id="IPR051940">
    <property type="entry name" value="Chitin_bind-dev_reg"/>
</dbReference>
<dbReference type="AlphaFoldDB" id="A0A8X6Q2X0"/>
<dbReference type="Pfam" id="PF01607">
    <property type="entry name" value="CBM_14"/>
    <property type="match status" value="6"/>
</dbReference>
<dbReference type="PANTHER" id="PTHR23301:SF0">
    <property type="entry name" value="CHITIN-BINDING TYPE-2 DOMAIN-CONTAINING PROTEIN-RELATED"/>
    <property type="match status" value="1"/>
</dbReference>
<dbReference type="Gene3D" id="2.170.140.10">
    <property type="entry name" value="Chitin binding domain"/>
    <property type="match status" value="6"/>
</dbReference>
<comment type="caution">
    <text evidence="9">The sequence shown here is derived from an EMBL/GenBank/DDBJ whole genome shotgun (WGS) entry which is preliminary data.</text>
</comment>
<keyword evidence="7" id="KW-0472">Membrane</keyword>
<dbReference type="SUPFAM" id="SSF57625">
    <property type="entry name" value="Invertebrate chitin-binding proteins"/>
    <property type="match status" value="6"/>
</dbReference>
<proteinExistence type="predicted"/>
<evidence type="ECO:0000259" key="8">
    <source>
        <dbReference type="PROSITE" id="PS50940"/>
    </source>
</evidence>
<dbReference type="Proteomes" id="UP000887013">
    <property type="component" value="Unassembled WGS sequence"/>
</dbReference>
<evidence type="ECO:0000256" key="6">
    <source>
        <dbReference type="SAM" id="MobiDB-lite"/>
    </source>
</evidence>
<keyword evidence="1" id="KW-0147">Chitin-binding</keyword>
<accession>A0A8X6Q2X0</accession>
<keyword evidence="2" id="KW-0732">Signal</keyword>
<feature type="transmembrane region" description="Helical" evidence="7">
    <location>
        <begin position="34"/>
        <end position="59"/>
    </location>
</feature>
<feature type="domain" description="Chitin-binding type-2" evidence="8">
    <location>
        <begin position="72"/>
        <end position="129"/>
    </location>
</feature>
<evidence type="ECO:0000256" key="5">
    <source>
        <dbReference type="ARBA" id="ARBA00023180"/>
    </source>
</evidence>
<keyword evidence="10" id="KW-1185">Reference proteome</keyword>
<keyword evidence="3" id="KW-0677">Repeat</keyword>
<organism evidence="9 10">
    <name type="scientific">Nephila pilipes</name>
    <name type="common">Giant wood spider</name>
    <name type="synonym">Nephila maculata</name>
    <dbReference type="NCBI Taxonomy" id="299642"/>
    <lineage>
        <taxon>Eukaryota</taxon>
        <taxon>Metazoa</taxon>
        <taxon>Ecdysozoa</taxon>
        <taxon>Arthropoda</taxon>
        <taxon>Chelicerata</taxon>
        <taxon>Arachnida</taxon>
        <taxon>Araneae</taxon>
        <taxon>Araneomorphae</taxon>
        <taxon>Entelegynae</taxon>
        <taxon>Araneoidea</taxon>
        <taxon>Nephilidae</taxon>
        <taxon>Nephila</taxon>
    </lineage>
</organism>
<dbReference type="GO" id="GO:0008061">
    <property type="term" value="F:chitin binding"/>
    <property type="evidence" value="ECO:0007669"/>
    <property type="project" value="UniProtKB-KW"/>
</dbReference>
<reference evidence="9" key="1">
    <citation type="submission" date="2020-08" db="EMBL/GenBank/DDBJ databases">
        <title>Multicomponent nature underlies the extraordinary mechanical properties of spider dragline silk.</title>
        <authorList>
            <person name="Kono N."/>
            <person name="Nakamura H."/>
            <person name="Mori M."/>
            <person name="Yoshida Y."/>
            <person name="Ohtoshi R."/>
            <person name="Malay A.D."/>
            <person name="Moran D.A.P."/>
            <person name="Tomita M."/>
            <person name="Numata K."/>
            <person name="Arakawa K."/>
        </authorList>
    </citation>
    <scope>NUCLEOTIDE SEQUENCE</scope>
</reference>
<keyword evidence="7" id="KW-1133">Transmembrane helix</keyword>
<feature type="compositionally biased region" description="Basic and acidic residues" evidence="6">
    <location>
        <begin position="132"/>
        <end position="145"/>
    </location>
</feature>
<sequence length="505" mass="55745">MLLRIKFNSTRSGMPGHGSLVKGFSSNPKLPQWLFFRMVIVAVRIGIVILLYCAVFNTINCDGNTLKVPNANSMCPKGLVLKHLPHETDCTLFYKCVNGKASLMKCPQKLHFNRKMSVCDYPENAGCIKGDISKDQRDKSEKESPNGECPLKNPAQPVLLPHNTDCTKFYICDAGIPHGKSCQPGLHFNAKIQACDYPEKAGCDSEASKPQGRLGREGFSNMCPVADDGNPILKPHENDCRKFYACNGGILHVQICQQGLHFNPKLQACDYPENAGCETIGVTKIPKGKVGKEDFKESCELAADGTPLLKPHATDCRKFYTCHNGILHLQICQSGLHFNLKLQACDFPDKAGCETNFLKEKPRGKGGLDDGCQNVRTGKTVLVPHPNDCSKYLMCDSGSSYLQTCPAGLHFNTALQSCDYPSNVQCDKMGKLHSVGIPSPFCPTINGKIPIFYRHPSNCSIYFLCSNGLAYEFVCPARLHFNLRQKVCDYEDVAKCLSGRSDKRE</sequence>
<evidence type="ECO:0000256" key="3">
    <source>
        <dbReference type="ARBA" id="ARBA00022737"/>
    </source>
</evidence>
<dbReference type="PROSITE" id="PS50940">
    <property type="entry name" value="CHIT_BIND_II"/>
    <property type="match status" value="6"/>
</dbReference>
<evidence type="ECO:0000313" key="10">
    <source>
        <dbReference type="Proteomes" id="UP000887013"/>
    </source>
</evidence>
<feature type="domain" description="Chitin-binding type-2" evidence="8">
    <location>
        <begin position="439"/>
        <end position="498"/>
    </location>
</feature>
<dbReference type="EMBL" id="BMAW01027575">
    <property type="protein sequence ID" value="GFU02865.1"/>
    <property type="molecule type" value="Genomic_DNA"/>
</dbReference>
<evidence type="ECO:0000256" key="2">
    <source>
        <dbReference type="ARBA" id="ARBA00022729"/>
    </source>
</evidence>
<feature type="domain" description="Chitin-binding type-2" evidence="8">
    <location>
        <begin position="296"/>
        <end position="355"/>
    </location>
</feature>
<protein>
    <submittedName>
        <fullName evidence="9">Putative chitinase 10</fullName>
    </submittedName>
</protein>
<feature type="domain" description="Chitin-binding type-2" evidence="8">
    <location>
        <begin position="146"/>
        <end position="205"/>
    </location>
</feature>
<name>A0A8X6Q2X0_NEPPI</name>
<keyword evidence="4" id="KW-1015">Disulfide bond</keyword>
<gene>
    <name evidence="9" type="primary">Cht10_3</name>
    <name evidence="9" type="ORF">NPIL_35712</name>
</gene>
<dbReference type="PANTHER" id="PTHR23301">
    <property type="entry name" value="CHITIN BINDING PERITROPHIN-A"/>
    <property type="match status" value="1"/>
</dbReference>
<feature type="region of interest" description="Disordered" evidence="6">
    <location>
        <begin position="132"/>
        <end position="155"/>
    </location>
</feature>
<feature type="domain" description="Chitin-binding type-2" evidence="8">
    <location>
        <begin position="220"/>
        <end position="279"/>
    </location>
</feature>
<evidence type="ECO:0000313" key="9">
    <source>
        <dbReference type="EMBL" id="GFU02865.1"/>
    </source>
</evidence>
<evidence type="ECO:0000256" key="4">
    <source>
        <dbReference type="ARBA" id="ARBA00023157"/>
    </source>
</evidence>
<feature type="domain" description="Chitin-binding type-2" evidence="8">
    <location>
        <begin position="369"/>
        <end position="428"/>
    </location>
</feature>
<dbReference type="SMART" id="SM00494">
    <property type="entry name" value="ChtBD2"/>
    <property type="match status" value="6"/>
</dbReference>
<keyword evidence="5" id="KW-0325">Glycoprotein</keyword>